<dbReference type="OrthoDB" id="4777606at2759"/>
<dbReference type="EMBL" id="PZQS01000010">
    <property type="protein sequence ID" value="PVD23071.1"/>
    <property type="molecule type" value="Genomic_DNA"/>
</dbReference>
<feature type="compositionally biased region" description="Acidic residues" evidence="1">
    <location>
        <begin position="9"/>
        <end position="18"/>
    </location>
</feature>
<dbReference type="InterPro" id="IPR036910">
    <property type="entry name" value="HMG_box_dom_sf"/>
</dbReference>
<feature type="compositionally biased region" description="Basic residues" evidence="1">
    <location>
        <begin position="218"/>
        <end position="233"/>
    </location>
</feature>
<feature type="compositionally biased region" description="Basic and acidic residues" evidence="1">
    <location>
        <begin position="241"/>
        <end position="254"/>
    </location>
</feature>
<dbReference type="PANTHER" id="PTHR46584:SF1">
    <property type="entry name" value="HMG DOMAIN-CONTAINING PROTEIN 4"/>
    <property type="match status" value="1"/>
</dbReference>
<dbReference type="Proteomes" id="UP000245119">
    <property type="component" value="Linkage Group LG10"/>
</dbReference>
<dbReference type="InterPro" id="IPR042477">
    <property type="entry name" value="HMGXB4"/>
</dbReference>
<keyword evidence="3" id="KW-1185">Reference proteome</keyword>
<evidence type="ECO:0000313" key="2">
    <source>
        <dbReference type="EMBL" id="PVD23071.1"/>
    </source>
</evidence>
<dbReference type="CDD" id="cd00084">
    <property type="entry name" value="HMG-box_SF"/>
    <property type="match status" value="1"/>
</dbReference>
<feature type="compositionally biased region" description="Pro residues" evidence="1">
    <location>
        <begin position="272"/>
        <end position="284"/>
    </location>
</feature>
<dbReference type="PANTHER" id="PTHR46584">
    <property type="entry name" value="HMG DOMAIN-CONTAINING PROTEIN 4"/>
    <property type="match status" value="1"/>
</dbReference>
<evidence type="ECO:0000256" key="1">
    <source>
        <dbReference type="SAM" id="MobiDB-lite"/>
    </source>
</evidence>
<feature type="compositionally biased region" description="Basic and acidic residues" evidence="1">
    <location>
        <begin position="70"/>
        <end position="83"/>
    </location>
</feature>
<sequence>MADKRKDEESEDNCEEGWYEPSSSESDNLENDSRIPLLIESQENGADDTAEAVELFLEQVAAVTTSNNNSDDHSRVKDKERDVKRASRMIIPPECKCHLNNGQPCHTRFSVGELMDTRMHYMTISKKELDIAVLAKLECGIHLSRMTTRKKRKPTERKKHRTDFYHHGYRICNLMFVYLHGFSYKKLKALVAQYKTNGVKTRIHKNLKPKPELEEKKSKKKKPKAKPRPKMSKKTSVQISKVDKTGLEQKKDRNPPQPHFLNISQHKSMPQPAVPHPPPPPPSAPVTFPLVSQNSHPHAPTFPIAAKHNPSPPFTHSAAGYSNNPMFPHHPSVSTGHPHHHHDYQNQRGMINPPLDFSNQRTNLSNFPVFPGSNPQCVTYSVVHNFAQISRTLGVMWQCLSKKEKMMWRRKSKKLAGKGSTLISTGKGIKKDTSATVTAVTPTSGHQPATAKISSGGKTVKSGSTPAALSMEDAPLSPVKGFGIEPIDIAAHLKLLGESLSIIGMRLQEHKGLIAVQGSLSVLLDSLLCACGPLIALTQQIPGLDGCSESTHARTLDSVAYIMPGL</sequence>
<feature type="region of interest" description="Disordered" evidence="1">
    <location>
        <begin position="440"/>
        <end position="459"/>
    </location>
</feature>
<protein>
    <recommendedName>
        <fullName evidence="4">HMG box domain-containing protein</fullName>
    </recommendedName>
</protein>
<evidence type="ECO:0000313" key="3">
    <source>
        <dbReference type="Proteomes" id="UP000245119"/>
    </source>
</evidence>
<accession>A0A2T7NPH8</accession>
<reference evidence="2 3" key="1">
    <citation type="submission" date="2018-04" db="EMBL/GenBank/DDBJ databases">
        <title>The genome of golden apple snail Pomacea canaliculata provides insight into stress tolerance and invasive adaptation.</title>
        <authorList>
            <person name="Liu C."/>
            <person name="Liu B."/>
            <person name="Ren Y."/>
            <person name="Zhang Y."/>
            <person name="Wang H."/>
            <person name="Li S."/>
            <person name="Jiang F."/>
            <person name="Yin L."/>
            <person name="Zhang G."/>
            <person name="Qian W."/>
            <person name="Fan W."/>
        </authorList>
    </citation>
    <scope>NUCLEOTIDE SEQUENCE [LARGE SCALE GENOMIC DNA]</scope>
    <source>
        <strain evidence="2">SZHN2017</strain>
        <tissue evidence="2">Muscle</tissue>
    </source>
</reference>
<dbReference type="AlphaFoldDB" id="A0A2T7NPH8"/>
<name>A0A2T7NPH8_POMCA</name>
<dbReference type="SUPFAM" id="SSF47095">
    <property type="entry name" value="HMG-box"/>
    <property type="match status" value="1"/>
</dbReference>
<evidence type="ECO:0008006" key="4">
    <source>
        <dbReference type="Google" id="ProtNLM"/>
    </source>
</evidence>
<feature type="region of interest" description="Disordered" evidence="1">
    <location>
        <begin position="64"/>
        <end position="83"/>
    </location>
</feature>
<feature type="region of interest" description="Disordered" evidence="1">
    <location>
        <begin position="201"/>
        <end position="284"/>
    </location>
</feature>
<feature type="region of interest" description="Disordered" evidence="1">
    <location>
        <begin position="1"/>
        <end position="43"/>
    </location>
</feature>
<dbReference type="STRING" id="400727.A0A2T7NPH8"/>
<organism evidence="2 3">
    <name type="scientific">Pomacea canaliculata</name>
    <name type="common">Golden apple snail</name>
    <dbReference type="NCBI Taxonomy" id="400727"/>
    <lineage>
        <taxon>Eukaryota</taxon>
        <taxon>Metazoa</taxon>
        <taxon>Spiralia</taxon>
        <taxon>Lophotrochozoa</taxon>
        <taxon>Mollusca</taxon>
        <taxon>Gastropoda</taxon>
        <taxon>Caenogastropoda</taxon>
        <taxon>Architaenioglossa</taxon>
        <taxon>Ampullarioidea</taxon>
        <taxon>Ampullariidae</taxon>
        <taxon>Pomacea</taxon>
    </lineage>
</organism>
<proteinExistence type="predicted"/>
<gene>
    <name evidence="2" type="ORF">C0Q70_16333</name>
</gene>
<comment type="caution">
    <text evidence="2">The sequence shown here is derived from an EMBL/GenBank/DDBJ whole genome shotgun (WGS) entry which is preliminary data.</text>
</comment>